<accession>A0A5M8FSY0</accession>
<gene>
    <name evidence="8" type="ORF">F2Q65_06035</name>
</gene>
<evidence type="ECO:0000313" key="8">
    <source>
        <dbReference type="EMBL" id="KAA6186352.1"/>
    </source>
</evidence>
<dbReference type="PANTHER" id="PTHR36115:SF10">
    <property type="entry name" value="RDD DOMAIN-CONTAINING PROTEIN"/>
    <property type="match status" value="1"/>
</dbReference>
<evidence type="ECO:0000256" key="3">
    <source>
        <dbReference type="ARBA" id="ARBA00022692"/>
    </source>
</evidence>
<feature type="domain" description="RDD" evidence="7">
    <location>
        <begin position="27"/>
        <end position="154"/>
    </location>
</feature>
<evidence type="ECO:0000256" key="6">
    <source>
        <dbReference type="SAM" id="Phobius"/>
    </source>
</evidence>
<evidence type="ECO:0000256" key="4">
    <source>
        <dbReference type="ARBA" id="ARBA00022989"/>
    </source>
</evidence>
<dbReference type="AlphaFoldDB" id="A0A5M8FSY0"/>
<evidence type="ECO:0000256" key="1">
    <source>
        <dbReference type="ARBA" id="ARBA00004651"/>
    </source>
</evidence>
<keyword evidence="4 6" id="KW-1133">Transmembrane helix</keyword>
<protein>
    <submittedName>
        <fullName evidence="8">RDD family protein</fullName>
    </submittedName>
</protein>
<keyword evidence="9" id="KW-1185">Reference proteome</keyword>
<sequence length="168" mass="18320">MTDSETPAASASAAPITAETLARARAPGLLRRLATMLYDLMLLFGVLVVAAGLYYTPFHLTGHETIAGPFRVGFQVYLLAVVALYYGYFWTGGRQTLGMRAWRTRLVRSDGAGLTAADAMRRLLLAAVTLAPLGIGLWWVLFDRNSLTWYDRLSATRPVLSARPGRGA</sequence>
<feature type="transmembrane region" description="Helical" evidence="6">
    <location>
        <begin position="123"/>
        <end position="142"/>
    </location>
</feature>
<keyword evidence="2" id="KW-1003">Cell membrane</keyword>
<proteinExistence type="predicted"/>
<evidence type="ECO:0000256" key="5">
    <source>
        <dbReference type="ARBA" id="ARBA00023136"/>
    </source>
</evidence>
<dbReference type="InterPro" id="IPR051791">
    <property type="entry name" value="Pra-immunoreactive"/>
</dbReference>
<dbReference type="GO" id="GO:0005886">
    <property type="term" value="C:plasma membrane"/>
    <property type="evidence" value="ECO:0007669"/>
    <property type="project" value="UniProtKB-SubCell"/>
</dbReference>
<feature type="transmembrane region" description="Helical" evidence="6">
    <location>
        <begin position="74"/>
        <end position="91"/>
    </location>
</feature>
<keyword evidence="3 6" id="KW-0812">Transmembrane</keyword>
<keyword evidence="5 6" id="KW-0472">Membrane</keyword>
<dbReference type="Pfam" id="PF06271">
    <property type="entry name" value="RDD"/>
    <property type="match status" value="1"/>
</dbReference>
<name>A0A5M8FSY0_9GAMM</name>
<evidence type="ECO:0000259" key="7">
    <source>
        <dbReference type="Pfam" id="PF06271"/>
    </source>
</evidence>
<dbReference type="OrthoDB" id="9793824at2"/>
<organism evidence="8 9">
    <name type="scientific">Thiohalocapsa marina</name>
    <dbReference type="NCBI Taxonomy" id="424902"/>
    <lineage>
        <taxon>Bacteria</taxon>
        <taxon>Pseudomonadati</taxon>
        <taxon>Pseudomonadota</taxon>
        <taxon>Gammaproteobacteria</taxon>
        <taxon>Chromatiales</taxon>
        <taxon>Chromatiaceae</taxon>
        <taxon>Thiohalocapsa</taxon>
    </lineage>
</organism>
<dbReference type="RefSeq" id="WP_150091415.1">
    <property type="nucleotide sequence ID" value="NZ_JBFUOH010000027.1"/>
</dbReference>
<feature type="transmembrane region" description="Helical" evidence="6">
    <location>
        <begin position="33"/>
        <end position="54"/>
    </location>
</feature>
<comment type="caution">
    <text evidence="8">The sequence shown here is derived from an EMBL/GenBank/DDBJ whole genome shotgun (WGS) entry which is preliminary data.</text>
</comment>
<comment type="subcellular location">
    <subcellularLocation>
        <location evidence="1">Cell membrane</location>
        <topology evidence="1">Multi-pass membrane protein</topology>
    </subcellularLocation>
</comment>
<dbReference type="Proteomes" id="UP000322981">
    <property type="component" value="Unassembled WGS sequence"/>
</dbReference>
<dbReference type="PANTHER" id="PTHR36115">
    <property type="entry name" value="PROLINE-RICH ANTIGEN HOMOLOG-RELATED"/>
    <property type="match status" value="1"/>
</dbReference>
<evidence type="ECO:0000256" key="2">
    <source>
        <dbReference type="ARBA" id="ARBA00022475"/>
    </source>
</evidence>
<evidence type="ECO:0000313" key="9">
    <source>
        <dbReference type="Proteomes" id="UP000322981"/>
    </source>
</evidence>
<dbReference type="InterPro" id="IPR010432">
    <property type="entry name" value="RDD"/>
</dbReference>
<reference evidence="8 9" key="1">
    <citation type="submission" date="2019-09" db="EMBL/GenBank/DDBJ databases">
        <title>Whole-genome sequence of the purple sulfur bacterium Thiohalocapsa marina DSM 19078.</title>
        <authorList>
            <person name="Kyndt J.A."/>
            <person name="Meyer T.E."/>
        </authorList>
    </citation>
    <scope>NUCLEOTIDE SEQUENCE [LARGE SCALE GENOMIC DNA]</scope>
    <source>
        <strain evidence="8 9">DSM 19078</strain>
    </source>
</reference>
<dbReference type="EMBL" id="VWXX01000005">
    <property type="protein sequence ID" value="KAA6186352.1"/>
    <property type="molecule type" value="Genomic_DNA"/>
</dbReference>